<evidence type="ECO:0000313" key="2">
    <source>
        <dbReference type="Proteomes" id="UP000747399"/>
    </source>
</evidence>
<comment type="caution">
    <text evidence="1">The sequence shown here is derived from an EMBL/GenBank/DDBJ whole genome shotgun (WGS) entry which is preliminary data.</text>
</comment>
<accession>A0A8J4B9A2</accession>
<organism evidence="1 2">
    <name type="scientific">Volvox africanus</name>
    <dbReference type="NCBI Taxonomy" id="51714"/>
    <lineage>
        <taxon>Eukaryota</taxon>
        <taxon>Viridiplantae</taxon>
        <taxon>Chlorophyta</taxon>
        <taxon>core chlorophytes</taxon>
        <taxon>Chlorophyceae</taxon>
        <taxon>CS clade</taxon>
        <taxon>Chlamydomonadales</taxon>
        <taxon>Volvocaceae</taxon>
        <taxon>Volvox</taxon>
    </lineage>
</organism>
<sequence length="219" mass="23008">MARMQLGFNISPAGDFNAPAELCENQVHSNMLPFLVKIFAQTQDGQQVGEFTGFLYSAASTGIVTVGHIVGFQGSSVTTSGAPLVSEKFRVLYTDGTEEDAVLMKHAPNNLPDIAILRGSRCAPRSLFGTVWATGDIIYAIGFSPASRDPGTSKGTVSCDTVGSIAIAAHADDGYPGGPVVNWRGRLVGIIKGPIGSTAKQLGLPQLWTFTLSCCRQGS</sequence>
<proteinExistence type="predicted"/>
<keyword evidence="2" id="KW-1185">Reference proteome</keyword>
<dbReference type="Pfam" id="PF13365">
    <property type="entry name" value="Trypsin_2"/>
    <property type="match status" value="1"/>
</dbReference>
<name>A0A8J4B9A2_9CHLO</name>
<reference evidence="1" key="1">
    <citation type="journal article" date="2021" name="Proc. Natl. Acad. Sci. U.S.A.">
        <title>Three genomes in the algal genus Volvox reveal the fate of a haploid sex-determining region after a transition to homothallism.</title>
        <authorList>
            <person name="Yamamoto K."/>
            <person name="Hamaji T."/>
            <person name="Kawai-Toyooka H."/>
            <person name="Matsuzaki R."/>
            <person name="Takahashi F."/>
            <person name="Nishimura Y."/>
            <person name="Kawachi M."/>
            <person name="Noguchi H."/>
            <person name="Minakuchi Y."/>
            <person name="Umen J.G."/>
            <person name="Toyoda A."/>
            <person name="Nozaki H."/>
        </authorList>
    </citation>
    <scope>NUCLEOTIDE SEQUENCE</scope>
    <source>
        <strain evidence="1">NIES-3780</strain>
    </source>
</reference>
<gene>
    <name evidence="1" type="ORF">Vafri_12091</name>
</gene>
<protein>
    <recommendedName>
        <fullName evidence="3">Serine protease</fullName>
    </recommendedName>
</protein>
<evidence type="ECO:0008006" key="3">
    <source>
        <dbReference type="Google" id="ProtNLM"/>
    </source>
</evidence>
<dbReference type="Proteomes" id="UP000747399">
    <property type="component" value="Unassembled WGS sequence"/>
</dbReference>
<dbReference type="AlphaFoldDB" id="A0A8J4B9A2"/>
<dbReference type="Gene3D" id="2.40.10.120">
    <property type="match status" value="1"/>
</dbReference>
<dbReference type="EMBL" id="BNCO01000025">
    <property type="protein sequence ID" value="GIL56780.1"/>
    <property type="molecule type" value="Genomic_DNA"/>
</dbReference>
<evidence type="ECO:0000313" key="1">
    <source>
        <dbReference type="EMBL" id="GIL56780.1"/>
    </source>
</evidence>
<dbReference type="SUPFAM" id="SSF50494">
    <property type="entry name" value="Trypsin-like serine proteases"/>
    <property type="match status" value="1"/>
</dbReference>
<dbReference type="InterPro" id="IPR009003">
    <property type="entry name" value="Peptidase_S1_PA"/>
</dbReference>